<comment type="caution">
    <text evidence="4">The sequence shown here is derived from an EMBL/GenBank/DDBJ whole genome shotgun (WGS) entry which is preliminary data.</text>
</comment>
<reference evidence="4 5" key="1">
    <citation type="submission" date="2018-05" db="EMBL/GenBank/DDBJ databases">
        <title>Genome sequencing and assembly of the regulated plant pathogen Lachnellula willkommii and related sister species for the development of diagnostic species identification markers.</title>
        <authorList>
            <person name="Giroux E."/>
            <person name="Bilodeau G."/>
        </authorList>
    </citation>
    <scope>NUCLEOTIDE SEQUENCE [LARGE SCALE GENOMIC DNA]</scope>
    <source>
        <strain evidence="4 5">CBS 268.59</strain>
    </source>
</reference>
<name>A0A8T9BVK0_9HELO</name>
<feature type="compositionally biased region" description="Polar residues" evidence="2">
    <location>
        <begin position="1"/>
        <end position="11"/>
    </location>
</feature>
<dbReference type="CDD" id="cd03046">
    <property type="entry name" value="GST_N_GTT1_like"/>
    <property type="match status" value="1"/>
</dbReference>
<gene>
    <name evidence="4" type="primary">gst3_0</name>
    <name evidence="4" type="ORF">LSUE1_G008968</name>
</gene>
<dbReference type="SUPFAM" id="SSF52833">
    <property type="entry name" value="Thioredoxin-like"/>
    <property type="match status" value="1"/>
</dbReference>
<dbReference type="Gene3D" id="3.40.30.10">
    <property type="entry name" value="Glutaredoxin"/>
    <property type="match status" value="1"/>
</dbReference>
<accession>A0A8T9BVK0</accession>
<dbReference type="PROSITE" id="PS50404">
    <property type="entry name" value="GST_NTER"/>
    <property type="match status" value="1"/>
</dbReference>
<evidence type="ECO:0000313" key="4">
    <source>
        <dbReference type="EMBL" id="TVY54963.1"/>
    </source>
</evidence>
<evidence type="ECO:0000256" key="2">
    <source>
        <dbReference type="SAM" id="MobiDB-lite"/>
    </source>
</evidence>
<evidence type="ECO:0000313" key="5">
    <source>
        <dbReference type="Proteomes" id="UP000469558"/>
    </source>
</evidence>
<dbReference type="PANTHER" id="PTHR44051:SF9">
    <property type="entry name" value="GLUTATHIONE S-TRANSFERASE 1"/>
    <property type="match status" value="1"/>
</dbReference>
<dbReference type="OrthoDB" id="2309723at2759"/>
<dbReference type="InterPro" id="IPR040079">
    <property type="entry name" value="Glutathione_S-Trfase"/>
</dbReference>
<evidence type="ECO:0000256" key="1">
    <source>
        <dbReference type="ARBA" id="ARBA00007409"/>
    </source>
</evidence>
<protein>
    <submittedName>
        <fullName evidence="4">Glutathione S-transferase</fullName>
    </submittedName>
</protein>
<feature type="region of interest" description="Disordered" evidence="2">
    <location>
        <begin position="1"/>
        <end position="31"/>
    </location>
</feature>
<keyword evidence="5" id="KW-1185">Reference proteome</keyword>
<dbReference type="InterPro" id="IPR004045">
    <property type="entry name" value="Glutathione_S-Trfase_N"/>
</dbReference>
<feature type="domain" description="GST N-terminal" evidence="3">
    <location>
        <begin position="25"/>
        <end position="106"/>
    </location>
</feature>
<organism evidence="4 5">
    <name type="scientific">Lachnellula suecica</name>
    <dbReference type="NCBI Taxonomy" id="602035"/>
    <lineage>
        <taxon>Eukaryota</taxon>
        <taxon>Fungi</taxon>
        <taxon>Dikarya</taxon>
        <taxon>Ascomycota</taxon>
        <taxon>Pezizomycotina</taxon>
        <taxon>Leotiomycetes</taxon>
        <taxon>Helotiales</taxon>
        <taxon>Lachnaceae</taxon>
        <taxon>Lachnellula</taxon>
    </lineage>
</organism>
<feature type="non-terminal residue" evidence="4">
    <location>
        <position position="186"/>
    </location>
</feature>
<comment type="similarity">
    <text evidence="1">Belongs to the GST superfamily.</text>
</comment>
<dbReference type="Pfam" id="PF13409">
    <property type="entry name" value="GST_N_2"/>
    <property type="match status" value="1"/>
</dbReference>
<dbReference type="EMBL" id="QGMK01002972">
    <property type="protein sequence ID" value="TVY54963.1"/>
    <property type="molecule type" value="Genomic_DNA"/>
</dbReference>
<dbReference type="Proteomes" id="UP000469558">
    <property type="component" value="Unassembled WGS sequence"/>
</dbReference>
<dbReference type="InterPro" id="IPR036249">
    <property type="entry name" value="Thioredoxin-like_sf"/>
</dbReference>
<dbReference type="AlphaFoldDB" id="A0A8T9BVK0"/>
<sequence length="186" mass="21219">MATTTRTSVAAQNAEAPPLPPSQKPGLPTLHHLNNSQSQRILWLLEELNIEYNLVLYQRVNERAPPELANVHQLGKSPTLVTAEGRVVIETSAIVSYLLKTYDPSHRFAPDDWLREETLVSFAASSLGPVNSIELLVELLPKHSPWPISILMRMVQRSVQKTYSREEFSKSMRYLEEELGEREWFN</sequence>
<dbReference type="SFLD" id="SFLDS00019">
    <property type="entry name" value="Glutathione_Transferase_(cytos"/>
    <property type="match status" value="1"/>
</dbReference>
<evidence type="ECO:0000259" key="3">
    <source>
        <dbReference type="PROSITE" id="PS50404"/>
    </source>
</evidence>
<dbReference type="PANTHER" id="PTHR44051">
    <property type="entry name" value="GLUTATHIONE S-TRANSFERASE-RELATED"/>
    <property type="match status" value="1"/>
</dbReference>
<proteinExistence type="inferred from homology"/>